<dbReference type="SMART" id="SM00184">
    <property type="entry name" value="RING"/>
    <property type="match status" value="1"/>
</dbReference>
<evidence type="ECO:0000313" key="3">
    <source>
        <dbReference type="EMBL" id="GMN41806.1"/>
    </source>
</evidence>
<keyword evidence="1" id="KW-0862">Zinc</keyword>
<dbReference type="EMBL" id="BTGU01000013">
    <property type="protein sequence ID" value="GMN41806.1"/>
    <property type="molecule type" value="Genomic_DNA"/>
</dbReference>
<sequence length="240" mass="28029">MEHDHEDNSESFCARAKHHSIRFGNVSGEQERLRPLLVPVKLTIKYHTRHTYSEKKGTTQEGAPVTAILEKSEVKRKKTMSRLFLNELQCTRNAASALLSSKLSRLGIEPSRRKGVITRIVRRARKAAAEIKAKKSDRRRAVSVRIVVAVKWFSNTWRCRQCLETELKRSLKEMLERQRVKDYRRSASCAICLRDFGVRVRRRKRVVRTACSHEFHEKCLFTWLLETPSCPLCRFDMSIF</sequence>
<organism evidence="3 4">
    <name type="scientific">Ficus carica</name>
    <name type="common">Common fig</name>
    <dbReference type="NCBI Taxonomy" id="3494"/>
    <lineage>
        <taxon>Eukaryota</taxon>
        <taxon>Viridiplantae</taxon>
        <taxon>Streptophyta</taxon>
        <taxon>Embryophyta</taxon>
        <taxon>Tracheophyta</taxon>
        <taxon>Spermatophyta</taxon>
        <taxon>Magnoliopsida</taxon>
        <taxon>eudicotyledons</taxon>
        <taxon>Gunneridae</taxon>
        <taxon>Pentapetalae</taxon>
        <taxon>rosids</taxon>
        <taxon>fabids</taxon>
        <taxon>Rosales</taxon>
        <taxon>Moraceae</taxon>
        <taxon>Ficeae</taxon>
        <taxon>Ficus</taxon>
    </lineage>
</organism>
<evidence type="ECO:0000259" key="2">
    <source>
        <dbReference type="PROSITE" id="PS50089"/>
    </source>
</evidence>
<dbReference type="AlphaFoldDB" id="A0AA88ADA5"/>
<name>A0AA88ADA5_FICCA</name>
<gene>
    <name evidence="3" type="ORF">TIFTF001_011027</name>
</gene>
<accession>A0AA88ADA5</accession>
<dbReference type="Gene3D" id="3.30.40.10">
    <property type="entry name" value="Zinc/RING finger domain, C3HC4 (zinc finger)"/>
    <property type="match status" value="1"/>
</dbReference>
<dbReference type="Pfam" id="PF13639">
    <property type="entry name" value="zf-RING_2"/>
    <property type="match status" value="1"/>
</dbReference>
<dbReference type="InterPro" id="IPR001841">
    <property type="entry name" value="Znf_RING"/>
</dbReference>
<dbReference type="GO" id="GO:0008270">
    <property type="term" value="F:zinc ion binding"/>
    <property type="evidence" value="ECO:0007669"/>
    <property type="project" value="UniProtKB-KW"/>
</dbReference>
<dbReference type="GO" id="GO:0006511">
    <property type="term" value="P:ubiquitin-dependent protein catabolic process"/>
    <property type="evidence" value="ECO:0007669"/>
    <property type="project" value="TreeGrafter"/>
</dbReference>
<dbReference type="InterPro" id="IPR013083">
    <property type="entry name" value="Znf_RING/FYVE/PHD"/>
</dbReference>
<evidence type="ECO:0000313" key="4">
    <source>
        <dbReference type="Proteomes" id="UP001187192"/>
    </source>
</evidence>
<dbReference type="PROSITE" id="PS50089">
    <property type="entry name" value="ZF_RING_2"/>
    <property type="match status" value="1"/>
</dbReference>
<protein>
    <recommendedName>
        <fullName evidence="2">RING-type domain-containing protein</fullName>
    </recommendedName>
</protein>
<dbReference type="GO" id="GO:0061630">
    <property type="term" value="F:ubiquitin protein ligase activity"/>
    <property type="evidence" value="ECO:0007669"/>
    <property type="project" value="TreeGrafter"/>
</dbReference>
<feature type="domain" description="RING-type" evidence="2">
    <location>
        <begin position="189"/>
        <end position="234"/>
    </location>
</feature>
<comment type="caution">
    <text evidence="3">The sequence shown here is derived from an EMBL/GenBank/DDBJ whole genome shotgun (WGS) entry which is preliminary data.</text>
</comment>
<evidence type="ECO:0000256" key="1">
    <source>
        <dbReference type="PROSITE-ProRule" id="PRU00175"/>
    </source>
</evidence>
<dbReference type="PANTHER" id="PTHR22765">
    <property type="entry name" value="RING FINGER AND PROTEASE ASSOCIATED DOMAIN-CONTAINING"/>
    <property type="match status" value="1"/>
</dbReference>
<dbReference type="SUPFAM" id="SSF57850">
    <property type="entry name" value="RING/U-box"/>
    <property type="match status" value="1"/>
</dbReference>
<dbReference type="InterPro" id="IPR051826">
    <property type="entry name" value="E3_ubiquitin-ligase_domain"/>
</dbReference>
<keyword evidence="1" id="KW-0479">Metal-binding</keyword>
<proteinExistence type="predicted"/>
<keyword evidence="4" id="KW-1185">Reference proteome</keyword>
<reference evidence="3" key="1">
    <citation type="submission" date="2023-07" db="EMBL/GenBank/DDBJ databases">
        <title>draft genome sequence of fig (Ficus carica).</title>
        <authorList>
            <person name="Takahashi T."/>
            <person name="Nishimura K."/>
        </authorList>
    </citation>
    <scope>NUCLEOTIDE SEQUENCE</scope>
</reference>
<keyword evidence="1" id="KW-0863">Zinc-finger</keyword>
<dbReference type="Proteomes" id="UP001187192">
    <property type="component" value="Unassembled WGS sequence"/>
</dbReference>